<dbReference type="EMBL" id="VTOU01000007">
    <property type="protein sequence ID" value="TZG24149.1"/>
    <property type="molecule type" value="Genomic_DNA"/>
</dbReference>
<keyword evidence="2" id="KW-0805">Transcription regulation</keyword>
<organism evidence="6 7">
    <name type="scientific">Sphingomonas montanisoli</name>
    <dbReference type="NCBI Taxonomy" id="2606412"/>
    <lineage>
        <taxon>Bacteria</taxon>
        <taxon>Pseudomonadati</taxon>
        <taxon>Pseudomonadota</taxon>
        <taxon>Alphaproteobacteria</taxon>
        <taxon>Sphingomonadales</taxon>
        <taxon>Sphingomonadaceae</taxon>
        <taxon>Sphingomonas</taxon>
    </lineage>
</organism>
<comment type="similarity">
    <text evidence="1">Belongs to the LysR transcriptional regulatory family.</text>
</comment>
<dbReference type="RefSeq" id="WP_149524124.1">
    <property type="nucleotide sequence ID" value="NZ_VTOU01000007.1"/>
</dbReference>
<evidence type="ECO:0000256" key="1">
    <source>
        <dbReference type="ARBA" id="ARBA00009437"/>
    </source>
</evidence>
<sequence>MPAFSRFLRYFMVVGRTGSIRRAAEILNVSASAIDRQILQAEAELGARLFERLPTGLRLTAAGEQMMAAGGRWQKGLEDVRASIDDLTGLRRGHVDIALIDALARGTIPRIVRAIRDEHPGITIGLSVLDNANVQGAIESGAADFGLLLEPRSGRNLVVRAHADVVLGFVTRPDHRLAKGGPTRFAACVGEPVVVPAEPLALCQQVQALEVASGVPIEIAARADNIQMLKSLVVEGVGIGLLTSLDVASEVAAGELAFVPIVDATVRPLTLGLCVVPARSLSHAANLVLTRIEADFGTIGSGESAR</sequence>
<evidence type="ECO:0000256" key="3">
    <source>
        <dbReference type="ARBA" id="ARBA00023125"/>
    </source>
</evidence>
<dbReference type="PROSITE" id="PS50931">
    <property type="entry name" value="HTH_LYSR"/>
    <property type="match status" value="1"/>
</dbReference>
<dbReference type="Gene3D" id="1.10.10.10">
    <property type="entry name" value="Winged helix-like DNA-binding domain superfamily/Winged helix DNA-binding domain"/>
    <property type="match status" value="1"/>
</dbReference>
<dbReference type="InterPro" id="IPR036388">
    <property type="entry name" value="WH-like_DNA-bd_sf"/>
</dbReference>
<dbReference type="InterPro" id="IPR005119">
    <property type="entry name" value="LysR_subst-bd"/>
</dbReference>
<dbReference type="GO" id="GO:0003700">
    <property type="term" value="F:DNA-binding transcription factor activity"/>
    <property type="evidence" value="ECO:0007669"/>
    <property type="project" value="InterPro"/>
</dbReference>
<evidence type="ECO:0000256" key="4">
    <source>
        <dbReference type="ARBA" id="ARBA00023163"/>
    </source>
</evidence>
<evidence type="ECO:0000256" key="2">
    <source>
        <dbReference type="ARBA" id="ARBA00023015"/>
    </source>
</evidence>
<dbReference type="AlphaFoldDB" id="A0A5D9BXD2"/>
<evidence type="ECO:0000313" key="7">
    <source>
        <dbReference type="Proteomes" id="UP000322077"/>
    </source>
</evidence>
<dbReference type="Pfam" id="PF00126">
    <property type="entry name" value="HTH_1"/>
    <property type="match status" value="1"/>
</dbReference>
<gene>
    <name evidence="6" type="ORF">FYJ91_20165</name>
</gene>
<keyword evidence="3" id="KW-0238">DNA-binding</keyword>
<dbReference type="Pfam" id="PF03466">
    <property type="entry name" value="LysR_substrate"/>
    <property type="match status" value="1"/>
</dbReference>
<accession>A0A5D9BXD2</accession>
<proteinExistence type="inferred from homology"/>
<reference evidence="6 7" key="1">
    <citation type="submission" date="2019-08" db="EMBL/GenBank/DDBJ databases">
        <authorList>
            <person name="Wang G."/>
            <person name="Xu Z."/>
        </authorList>
    </citation>
    <scope>NUCLEOTIDE SEQUENCE [LARGE SCALE GENOMIC DNA]</scope>
    <source>
        <strain evidence="6 7">ZX</strain>
    </source>
</reference>
<name>A0A5D9BXD2_9SPHN</name>
<dbReference type="GO" id="GO:0003677">
    <property type="term" value="F:DNA binding"/>
    <property type="evidence" value="ECO:0007669"/>
    <property type="project" value="UniProtKB-KW"/>
</dbReference>
<dbReference type="Proteomes" id="UP000322077">
    <property type="component" value="Unassembled WGS sequence"/>
</dbReference>
<evidence type="ECO:0000313" key="6">
    <source>
        <dbReference type="EMBL" id="TZG24149.1"/>
    </source>
</evidence>
<dbReference type="InterPro" id="IPR036390">
    <property type="entry name" value="WH_DNA-bd_sf"/>
</dbReference>
<keyword evidence="4" id="KW-0804">Transcription</keyword>
<dbReference type="SUPFAM" id="SSF53850">
    <property type="entry name" value="Periplasmic binding protein-like II"/>
    <property type="match status" value="1"/>
</dbReference>
<dbReference type="GO" id="GO:0005829">
    <property type="term" value="C:cytosol"/>
    <property type="evidence" value="ECO:0007669"/>
    <property type="project" value="TreeGrafter"/>
</dbReference>
<protein>
    <submittedName>
        <fullName evidence="6">LysR family transcriptional regulator</fullName>
    </submittedName>
</protein>
<evidence type="ECO:0000259" key="5">
    <source>
        <dbReference type="PROSITE" id="PS50931"/>
    </source>
</evidence>
<feature type="domain" description="HTH lysR-type" evidence="5">
    <location>
        <begin position="8"/>
        <end position="60"/>
    </location>
</feature>
<dbReference type="InterPro" id="IPR050950">
    <property type="entry name" value="HTH-type_LysR_regulators"/>
</dbReference>
<comment type="caution">
    <text evidence="6">The sequence shown here is derived from an EMBL/GenBank/DDBJ whole genome shotgun (WGS) entry which is preliminary data.</text>
</comment>
<dbReference type="Gene3D" id="3.40.190.10">
    <property type="entry name" value="Periplasmic binding protein-like II"/>
    <property type="match status" value="2"/>
</dbReference>
<dbReference type="PANTHER" id="PTHR30419">
    <property type="entry name" value="HTH-TYPE TRANSCRIPTIONAL REGULATOR YBHD"/>
    <property type="match status" value="1"/>
</dbReference>
<dbReference type="InterPro" id="IPR000847">
    <property type="entry name" value="LysR_HTH_N"/>
</dbReference>
<keyword evidence="7" id="KW-1185">Reference proteome</keyword>
<dbReference type="SUPFAM" id="SSF46785">
    <property type="entry name" value="Winged helix' DNA-binding domain"/>
    <property type="match status" value="1"/>
</dbReference>